<proteinExistence type="predicted"/>
<accession>A0ABR0K565</accession>
<organism evidence="2 3">
    <name type="scientific">Lithohypha guttulata</name>
    <dbReference type="NCBI Taxonomy" id="1690604"/>
    <lineage>
        <taxon>Eukaryota</taxon>
        <taxon>Fungi</taxon>
        <taxon>Dikarya</taxon>
        <taxon>Ascomycota</taxon>
        <taxon>Pezizomycotina</taxon>
        <taxon>Eurotiomycetes</taxon>
        <taxon>Chaetothyriomycetidae</taxon>
        <taxon>Chaetothyriales</taxon>
        <taxon>Trichomeriaceae</taxon>
        <taxon>Lithohypha</taxon>
    </lineage>
</organism>
<gene>
    <name evidence="2" type="ORF">LTR24_006754</name>
</gene>
<protein>
    <submittedName>
        <fullName evidence="2">Uncharacterized protein</fullName>
    </submittedName>
</protein>
<feature type="signal peptide" evidence="1">
    <location>
        <begin position="1"/>
        <end position="26"/>
    </location>
</feature>
<feature type="chain" id="PRO_5045750867" evidence="1">
    <location>
        <begin position="27"/>
        <end position="233"/>
    </location>
</feature>
<name>A0ABR0K565_9EURO</name>
<dbReference type="Proteomes" id="UP001345013">
    <property type="component" value="Unassembled WGS sequence"/>
</dbReference>
<reference evidence="2 3" key="1">
    <citation type="submission" date="2023-08" db="EMBL/GenBank/DDBJ databases">
        <title>Black Yeasts Isolated from many extreme environments.</title>
        <authorList>
            <person name="Coleine C."/>
            <person name="Stajich J.E."/>
            <person name="Selbmann L."/>
        </authorList>
    </citation>
    <scope>NUCLEOTIDE SEQUENCE [LARGE SCALE GENOMIC DNA]</scope>
    <source>
        <strain evidence="2 3">CCFEE 5885</strain>
    </source>
</reference>
<comment type="caution">
    <text evidence="2">The sequence shown here is derived from an EMBL/GenBank/DDBJ whole genome shotgun (WGS) entry which is preliminary data.</text>
</comment>
<evidence type="ECO:0000256" key="1">
    <source>
        <dbReference type="SAM" id="SignalP"/>
    </source>
</evidence>
<keyword evidence="3" id="KW-1185">Reference proteome</keyword>
<keyword evidence="1" id="KW-0732">Signal</keyword>
<evidence type="ECO:0000313" key="2">
    <source>
        <dbReference type="EMBL" id="KAK5087403.1"/>
    </source>
</evidence>
<dbReference type="EMBL" id="JAVRRG010000091">
    <property type="protein sequence ID" value="KAK5087403.1"/>
    <property type="molecule type" value="Genomic_DNA"/>
</dbReference>
<sequence>MFVKSFNALALASVIAFGMSASTAQSARHGTTPTETTPLSQNCILGLKSTTVYCPRDIKDLDPSIDLTALPLLEDIHEEWRDLNAVDLAHLPTRSEPAAESALPALLDRDSQIGGTNNFALVCLYDQGLTNDCQKNWGYYCGTNGALHTTKEETEEGCDLCECIDLNPKPACVLGMTGALYCQRDIHDEELWSEFQPHLPSTTTSGTLLDDHVTKSELHAGDGTEPSGTTRST</sequence>
<evidence type="ECO:0000313" key="3">
    <source>
        <dbReference type="Proteomes" id="UP001345013"/>
    </source>
</evidence>